<reference evidence="1 2" key="1">
    <citation type="submission" date="2019-07" db="EMBL/GenBank/DDBJ databases">
        <title>Whole genome shotgun sequence of Aliivibrio fischeri NBRC 101058.</title>
        <authorList>
            <person name="Hosoyama A."/>
            <person name="Uohara A."/>
            <person name="Ohji S."/>
            <person name="Ichikawa N."/>
        </authorList>
    </citation>
    <scope>NUCLEOTIDE SEQUENCE [LARGE SCALE GENOMIC DNA]</scope>
    <source>
        <strain evidence="1 2">NBRC 101058</strain>
    </source>
</reference>
<comment type="caution">
    <text evidence="1">The sequence shown here is derived from an EMBL/GenBank/DDBJ whole genome shotgun (WGS) entry which is preliminary data.</text>
</comment>
<protein>
    <recommendedName>
        <fullName evidence="3">Virion morphogenesis protein</fullName>
    </recommendedName>
</protein>
<evidence type="ECO:0000313" key="1">
    <source>
        <dbReference type="EMBL" id="GEK12585.1"/>
    </source>
</evidence>
<gene>
    <name evidence="1" type="ORF">AFI02nite_06210</name>
</gene>
<accession>A0A510UHY6</accession>
<evidence type="ECO:0000313" key="2">
    <source>
        <dbReference type="Proteomes" id="UP000321787"/>
    </source>
</evidence>
<name>A0A510UHY6_ALIFS</name>
<dbReference type="AlphaFoldDB" id="A0A510UHY6"/>
<proteinExistence type="predicted"/>
<dbReference type="EMBL" id="BJTZ01000002">
    <property type="protein sequence ID" value="GEK12585.1"/>
    <property type="molecule type" value="Genomic_DNA"/>
</dbReference>
<evidence type="ECO:0008006" key="3">
    <source>
        <dbReference type="Google" id="ProtNLM"/>
    </source>
</evidence>
<organism evidence="1 2">
    <name type="scientific">Aliivibrio fischeri</name>
    <name type="common">Vibrio fischeri</name>
    <dbReference type="NCBI Taxonomy" id="668"/>
    <lineage>
        <taxon>Bacteria</taxon>
        <taxon>Pseudomonadati</taxon>
        <taxon>Pseudomonadota</taxon>
        <taxon>Gammaproteobacteria</taxon>
        <taxon>Vibrionales</taxon>
        <taxon>Vibrionaceae</taxon>
        <taxon>Aliivibrio</taxon>
    </lineage>
</organism>
<sequence length="188" mass="21568">MQMTNPEQLTAAINNLVISDDKKIKLNRLLANKTRQYFRGQIQQQRDIDDNPYQVRRERKVSFIYRGVRGKHGAKHRRRKLALNTINNKNMLTGLSRALKTSISKEDFEVGVTGVLGRVGRQHNEGQTLSFTTRMRGFYNSKTNQWEGGIKVKGNYQMPKRTFIGWTPALERALLAIVAEQFTTGVES</sequence>
<dbReference type="Proteomes" id="UP000321787">
    <property type="component" value="Unassembled WGS sequence"/>
</dbReference>